<dbReference type="AlphaFoldDB" id="A0AA43GTA3"/>
<proteinExistence type="predicted"/>
<accession>A0AA43GTA3</accession>
<gene>
    <name evidence="2" type="ORF">NWP17_11090</name>
</gene>
<dbReference type="EMBL" id="JANQDH010000075">
    <property type="protein sequence ID" value="MDH6060980.1"/>
    <property type="molecule type" value="Genomic_DNA"/>
</dbReference>
<dbReference type="Gene3D" id="3.90.550.10">
    <property type="entry name" value="Spore Coat Polysaccharide Biosynthesis Protein SpsA, Chain A"/>
    <property type="match status" value="1"/>
</dbReference>
<dbReference type="PANTHER" id="PTHR22916">
    <property type="entry name" value="GLYCOSYLTRANSFERASE"/>
    <property type="match status" value="1"/>
</dbReference>
<keyword evidence="2" id="KW-0328">Glycosyltransferase</keyword>
<sequence>MKKKLVSIIIPCFNAEKWLAEAIDSCLQQTYANIEIIVIDDGSTDNSLEIIKSYQDKVIWQVFPHKGGNYARNRGFDLSSGEYIQYLDADDYILPEKIERQVQCLEETGADVVYGDWRHQRHLSNGSIVLENIETSEIQTDILASLLANWWVALAAILYRKSAVESSGGWDETLTAAQDRDFFISVVINKAKVVYQPGCYSIYRRYGAVTVSTFSKTRWLQNHYIVLGKSEKKLLEMNNLSIKYRHALARSYFELARESLFVDYSQYLIFLEEALVRFPEFQVNSKRGIYKLAQNILGFRQTERLASRFLFVKRFVTSGKFGMTS</sequence>
<comment type="caution">
    <text evidence="2">The sequence shown here is derived from an EMBL/GenBank/DDBJ whole genome shotgun (WGS) entry which is preliminary data.</text>
</comment>
<name>A0AA43GTA3_9CYAN</name>
<dbReference type="SUPFAM" id="SSF53448">
    <property type="entry name" value="Nucleotide-diphospho-sugar transferases"/>
    <property type="match status" value="1"/>
</dbReference>
<organism evidence="2 3">
    <name type="scientific">Chrysosporum bergii ANA360D</name>
    <dbReference type="NCBI Taxonomy" id="617107"/>
    <lineage>
        <taxon>Bacteria</taxon>
        <taxon>Bacillati</taxon>
        <taxon>Cyanobacteriota</taxon>
        <taxon>Cyanophyceae</taxon>
        <taxon>Nostocales</taxon>
        <taxon>Nodulariaceae</taxon>
        <taxon>Chrysosporum</taxon>
    </lineage>
</organism>
<dbReference type="Proteomes" id="UP001159387">
    <property type="component" value="Unassembled WGS sequence"/>
</dbReference>
<evidence type="ECO:0000313" key="3">
    <source>
        <dbReference type="Proteomes" id="UP001159387"/>
    </source>
</evidence>
<dbReference type="RefSeq" id="WP_280654970.1">
    <property type="nucleotide sequence ID" value="NZ_JANQDH010000075.1"/>
</dbReference>
<protein>
    <submittedName>
        <fullName evidence="2">Glycosyltransferase</fullName>
        <ecNumber evidence="2">2.4.-.-</ecNumber>
    </submittedName>
</protein>
<feature type="domain" description="Glycosyltransferase 2-like" evidence="1">
    <location>
        <begin position="7"/>
        <end position="120"/>
    </location>
</feature>
<keyword evidence="2" id="KW-0808">Transferase</keyword>
<dbReference type="Pfam" id="PF00535">
    <property type="entry name" value="Glycos_transf_2"/>
    <property type="match status" value="1"/>
</dbReference>
<dbReference type="EC" id="2.4.-.-" evidence="2"/>
<evidence type="ECO:0000313" key="2">
    <source>
        <dbReference type="EMBL" id="MDH6060980.1"/>
    </source>
</evidence>
<dbReference type="InterPro" id="IPR001173">
    <property type="entry name" value="Glyco_trans_2-like"/>
</dbReference>
<dbReference type="InterPro" id="IPR029044">
    <property type="entry name" value="Nucleotide-diphossugar_trans"/>
</dbReference>
<keyword evidence="3" id="KW-1185">Reference proteome</keyword>
<evidence type="ECO:0000259" key="1">
    <source>
        <dbReference type="Pfam" id="PF00535"/>
    </source>
</evidence>
<reference evidence="2 3" key="1">
    <citation type="journal article" date="2023" name="J. Phycol.">
        <title>Chrysosporum ovalisporum is synonymous with the true-branching cyanobacterium Umezakia natans (Nostocales/Aphanizomenonaceae).</title>
        <authorList>
            <person name="McGregor G.B."/>
            <person name="Sendall B.C."/>
            <person name="Niiyama Y."/>
            <person name="Tuji A."/>
            <person name="Willis A."/>
        </authorList>
    </citation>
    <scope>NUCLEOTIDE SEQUENCE [LARGE SCALE GENOMIC DNA]</scope>
    <source>
        <strain evidence="2 3">ANA360D</strain>
    </source>
</reference>
<dbReference type="GO" id="GO:0016757">
    <property type="term" value="F:glycosyltransferase activity"/>
    <property type="evidence" value="ECO:0007669"/>
    <property type="project" value="UniProtKB-KW"/>
</dbReference>